<dbReference type="GO" id="GO:0004896">
    <property type="term" value="F:cytokine receptor activity"/>
    <property type="evidence" value="ECO:0007669"/>
    <property type="project" value="InterPro"/>
</dbReference>
<dbReference type="SMART" id="SM00060">
    <property type="entry name" value="FN3"/>
    <property type="match status" value="4"/>
</dbReference>
<dbReference type="CDD" id="cd00063">
    <property type="entry name" value="FN3"/>
    <property type="match status" value="2"/>
</dbReference>
<accession>A0A667XFZ1</accession>
<dbReference type="PROSITE" id="PS50853">
    <property type="entry name" value="FN3"/>
    <property type="match status" value="2"/>
</dbReference>
<feature type="domain" description="Fibronectin type-III" evidence="12">
    <location>
        <begin position="401"/>
        <end position="495"/>
    </location>
</feature>
<dbReference type="GO" id="GO:0005886">
    <property type="term" value="C:plasma membrane"/>
    <property type="evidence" value="ECO:0007669"/>
    <property type="project" value="UniProtKB-ARBA"/>
</dbReference>
<sequence length="773" mass="86852">MATIPQTWSVLTVITVLAVQFCDKSCVIWSSSGSDVLQGSSFEVYCTFTCNCKGSMYADNVGKPQEHRKFNSTTLYLNVRNITERRTFSCQCNDCRSNLDPCGLDIFPGYPPDMPQNITCFQNVINGEKEDVVCTWNTGRNTQLDTVSELCVRTTSGNHTDGPFSCNNSTKGPDLSVRFPVSASVQTISVKVQTHNKLGTAESPTFSYTLHDISKTSAISHKCSSQACKVTVGQRTKHLEIQYSTSQQTWTSHPESGVQIGSVWIQSISSLQPYTLYHFRARTKLSTGLWSQWSTQISNWTQEEAPDKELDVWYADSPESNCMTVYWKRLNDSNARGKIVDYRVKGHNLKTDRTFAYDVSANVSHYSVPCCGSCEVTVFVRNSKGLSPPAILPSFHKTAEPPQDVHVTVDNHSVIISWRKPVTAFAPTAYLVEWHPEDRRVEELQWVRLGRNENQAVITDMKPYECYEGAVYVLYESSVGRARFTGVSTMESAPTGGPSVKEQVEGNKVTLTWTKLPREQRRGCISNYTIHLKTQDSLLSCKHNHIPPSETMYIIKHLPPASYWLQMSAWTSHGEGPAGRGVKFFIERKNLILSCPARFWMVFRCLMLDVIPDPANSKWAQECQGKMNFPLQLSNSCGTEEEDEPVTVDVEELHEEDFTPASDVSSQLCPQTSLSPTTETDTLLYPHTSYIKSFSHDSDSSDQTQTSLETNTTLDYIAAHWAEDEECEEDEIESTEMFDFFPSPMDALMFKGQLTLDTVKIDCIKVFTNSFGG</sequence>
<comment type="subcellular location">
    <subcellularLocation>
        <location evidence="1">Membrane</location>
        <topology evidence="1">Single-pass type I membrane protein</topology>
    </subcellularLocation>
</comment>
<evidence type="ECO:0000256" key="8">
    <source>
        <dbReference type="ARBA" id="ARBA00023157"/>
    </source>
</evidence>
<keyword evidence="7" id="KW-0472">Membrane</keyword>
<evidence type="ECO:0000256" key="5">
    <source>
        <dbReference type="ARBA" id="ARBA00022737"/>
    </source>
</evidence>
<evidence type="ECO:0000256" key="6">
    <source>
        <dbReference type="ARBA" id="ARBA00022989"/>
    </source>
</evidence>
<reference evidence="13" key="1">
    <citation type="submission" date="2019-06" db="EMBL/GenBank/DDBJ databases">
        <authorList>
            <consortium name="Wellcome Sanger Institute Data Sharing"/>
        </authorList>
    </citation>
    <scope>NUCLEOTIDE SEQUENCE [LARGE SCALE GENOMIC DNA]</scope>
</reference>
<dbReference type="SUPFAM" id="SSF49265">
    <property type="entry name" value="Fibronectin type III"/>
    <property type="match status" value="3"/>
</dbReference>
<dbReference type="InterPro" id="IPR003961">
    <property type="entry name" value="FN3_dom"/>
</dbReference>
<evidence type="ECO:0000256" key="2">
    <source>
        <dbReference type="ARBA" id="ARBA00008921"/>
    </source>
</evidence>
<feature type="chain" id="PRO_5025366881" evidence="11">
    <location>
        <begin position="19"/>
        <end position="773"/>
    </location>
</feature>
<evidence type="ECO:0000259" key="12">
    <source>
        <dbReference type="PROSITE" id="PS50853"/>
    </source>
</evidence>
<organism evidence="13 14">
    <name type="scientific">Myripristis murdjan</name>
    <name type="common">pinecone soldierfish</name>
    <dbReference type="NCBI Taxonomy" id="586833"/>
    <lineage>
        <taxon>Eukaryota</taxon>
        <taxon>Metazoa</taxon>
        <taxon>Chordata</taxon>
        <taxon>Craniata</taxon>
        <taxon>Vertebrata</taxon>
        <taxon>Euteleostomi</taxon>
        <taxon>Actinopterygii</taxon>
        <taxon>Neopterygii</taxon>
        <taxon>Teleostei</taxon>
        <taxon>Neoteleostei</taxon>
        <taxon>Acanthomorphata</taxon>
        <taxon>Holocentriformes</taxon>
        <taxon>Holocentridae</taxon>
        <taxon>Myripristis</taxon>
    </lineage>
</organism>
<dbReference type="InterPro" id="IPR003529">
    <property type="entry name" value="Hematopoietin_rcpt_Gp130_CS"/>
</dbReference>
<dbReference type="InterPro" id="IPR052672">
    <property type="entry name" value="Type1_Cytokine_Rcpt_Type2"/>
</dbReference>
<dbReference type="InParanoid" id="A0A667XFZ1"/>
<dbReference type="InterPro" id="IPR036116">
    <property type="entry name" value="FN3_sf"/>
</dbReference>
<protein>
    <submittedName>
        <fullName evidence="13">Interleukin 12 receptor, beta 2a</fullName>
    </submittedName>
</protein>
<dbReference type="Pfam" id="PF00041">
    <property type="entry name" value="fn3"/>
    <property type="match status" value="1"/>
</dbReference>
<name>A0A667XFZ1_9TELE</name>
<dbReference type="Ensembl" id="ENSMMDT00005017104.1">
    <property type="protein sequence ID" value="ENSMMDP00005016675.1"/>
    <property type="gene ID" value="ENSMMDG00005008439.1"/>
</dbReference>
<keyword evidence="14" id="KW-1185">Reference proteome</keyword>
<keyword evidence="9" id="KW-0675">Receptor</keyword>
<keyword evidence="3" id="KW-0812">Transmembrane</keyword>
<dbReference type="Gene3D" id="2.60.40.10">
    <property type="entry name" value="Immunoglobulins"/>
    <property type="match status" value="5"/>
</dbReference>
<keyword evidence="10" id="KW-0325">Glycoprotein</keyword>
<dbReference type="Proteomes" id="UP000472263">
    <property type="component" value="Chromosome 4"/>
</dbReference>
<evidence type="ECO:0000313" key="14">
    <source>
        <dbReference type="Proteomes" id="UP000472263"/>
    </source>
</evidence>
<evidence type="ECO:0000256" key="1">
    <source>
        <dbReference type="ARBA" id="ARBA00004479"/>
    </source>
</evidence>
<evidence type="ECO:0000256" key="9">
    <source>
        <dbReference type="ARBA" id="ARBA00023170"/>
    </source>
</evidence>
<dbReference type="PANTHER" id="PTHR48423:SF1">
    <property type="entry name" value="INTERLEUKIN-27 RECEPTOR SUBUNIT ALPHA"/>
    <property type="match status" value="1"/>
</dbReference>
<evidence type="ECO:0000256" key="3">
    <source>
        <dbReference type="ARBA" id="ARBA00022692"/>
    </source>
</evidence>
<feature type="signal peptide" evidence="11">
    <location>
        <begin position="1"/>
        <end position="18"/>
    </location>
</feature>
<gene>
    <name evidence="13" type="primary">il12rb2</name>
</gene>
<evidence type="ECO:0000256" key="7">
    <source>
        <dbReference type="ARBA" id="ARBA00023136"/>
    </source>
</evidence>
<feature type="domain" description="Fibronectin type-III" evidence="12">
    <location>
        <begin position="204"/>
        <end position="304"/>
    </location>
</feature>
<keyword evidence="8" id="KW-1015">Disulfide bond</keyword>
<evidence type="ECO:0000313" key="13">
    <source>
        <dbReference type="Ensembl" id="ENSMMDP00005016675.1"/>
    </source>
</evidence>
<comment type="similarity">
    <text evidence="2">Belongs to the type I cytokine receptor family. Type 2 subfamily.</text>
</comment>
<evidence type="ECO:0000256" key="10">
    <source>
        <dbReference type="ARBA" id="ARBA00023180"/>
    </source>
</evidence>
<dbReference type="AlphaFoldDB" id="A0A667XFZ1"/>
<proteinExistence type="inferred from homology"/>
<dbReference type="InterPro" id="IPR013783">
    <property type="entry name" value="Ig-like_fold"/>
</dbReference>
<dbReference type="PANTHER" id="PTHR48423">
    <property type="entry name" value="INTERLEUKIN-27 RECEPTOR SUBUNIT ALPHA"/>
    <property type="match status" value="1"/>
</dbReference>
<evidence type="ECO:0000256" key="4">
    <source>
        <dbReference type="ARBA" id="ARBA00022729"/>
    </source>
</evidence>
<reference evidence="13" key="3">
    <citation type="submission" date="2025-09" db="UniProtKB">
        <authorList>
            <consortium name="Ensembl"/>
        </authorList>
    </citation>
    <scope>IDENTIFICATION</scope>
</reference>
<evidence type="ECO:0000256" key="11">
    <source>
        <dbReference type="SAM" id="SignalP"/>
    </source>
</evidence>
<dbReference type="PROSITE" id="PS01353">
    <property type="entry name" value="HEMATOPO_REC_L_F2"/>
    <property type="match status" value="1"/>
</dbReference>
<keyword evidence="6" id="KW-1133">Transmembrane helix</keyword>
<keyword evidence="4 11" id="KW-0732">Signal</keyword>
<keyword evidence="5" id="KW-0677">Repeat</keyword>
<dbReference type="FunCoup" id="A0A667XFZ1">
    <property type="interactions" value="841"/>
</dbReference>
<reference evidence="13" key="2">
    <citation type="submission" date="2025-08" db="UniProtKB">
        <authorList>
            <consortium name="Ensembl"/>
        </authorList>
    </citation>
    <scope>IDENTIFICATION</scope>
</reference>
<dbReference type="GeneTree" id="ENSGT00940000155776"/>